<proteinExistence type="predicted"/>
<dbReference type="EMBL" id="JAQQWM010000002">
    <property type="protein sequence ID" value="KAK8077978.1"/>
    <property type="molecule type" value="Genomic_DNA"/>
</dbReference>
<accession>A0ABR1W3E4</accession>
<feature type="region of interest" description="Disordered" evidence="1">
    <location>
        <begin position="740"/>
        <end position="759"/>
    </location>
</feature>
<dbReference type="Proteomes" id="UP001446871">
    <property type="component" value="Unassembled WGS sequence"/>
</dbReference>
<dbReference type="Pfam" id="PF06985">
    <property type="entry name" value="HET"/>
    <property type="match status" value="1"/>
</dbReference>
<gene>
    <name evidence="3" type="ORF">PG996_004148</name>
</gene>
<dbReference type="InterPro" id="IPR010730">
    <property type="entry name" value="HET"/>
</dbReference>
<evidence type="ECO:0000256" key="1">
    <source>
        <dbReference type="SAM" id="MobiDB-lite"/>
    </source>
</evidence>
<protein>
    <recommendedName>
        <fullName evidence="2">Heterokaryon incompatibility domain-containing protein</fullName>
    </recommendedName>
</protein>
<keyword evidence="4" id="KW-1185">Reference proteome</keyword>
<evidence type="ECO:0000259" key="2">
    <source>
        <dbReference type="Pfam" id="PF06985"/>
    </source>
</evidence>
<dbReference type="PANTHER" id="PTHR24148:SF64">
    <property type="entry name" value="HETEROKARYON INCOMPATIBILITY DOMAIN-CONTAINING PROTEIN"/>
    <property type="match status" value="1"/>
</dbReference>
<name>A0ABR1W3E4_9PEZI</name>
<comment type="caution">
    <text evidence="3">The sequence shown here is derived from an EMBL/GenBank/DDBJ whole genome shotgun (WGS) entry which is preliminary data.</text>
</comment>
<feature type="domain" description="Heterokaryon incompatibility" evidence="2">
    <location>
        <begin position="58"/>
        <end position="146"/>
    </location>
</feature>
<organism evidence="3 4">
    <name type="scientific">Apiospora saccharicola</name>
    <dbReference type="NCBI Taxonomy" id="335842"/>
    <lineage>
        <taxon>Eukaryota</taxon>
        <taxon>Fungi</taxon>
        <taxon>Dikarya</taxon>
        <taxon>Ascomycota</taxon>
        <taxon>Pezizomycotina</taxon>
        <taxon>Sordariomycetes</taxon>
        <taxon>Xylariomycetidae</taxon>
        <taxon>Amphisphaeriales</taxon>
        <taxon>Apiosporaceae</taxon>
        <taxon>Apiospora</taxon>
    </lineage>
</organism>
<feature type="compositionally biased region" description="Polar residues" evidence="1">
    <location>
        <begin position="595"/>
        <end position="604"/>
    </location>
</feature>
<evidence type="ECO:0000313" key="4">
    <source>
        <dbReference type="Proteomes" id="UP001446871"/>
    </source>
</evidence>
<evidence type="ECO:0000313" key="3">
    <source>
        <dbReference type="EMBL" id="KAK8077978.1"/>
    </source>
</evidence>
<reference evidence="3 4" key="1">
    <citation type="submission" date="2023-01" db="EMBL/GenBank/DDBJ databases">
        <title>Analysis of 21 Apiospora genomes using comparative genomics revels a genus with tremendous synthesis potential of carbohydrate active enzymes and secondary metabolites.</title>
        <authorList>
            <person name="Sorensen T."/>
        </authorList>
    </citation>
    <scope>NUCLEOTIDE SEQUENCE [LARGE SCALE GENOMIC DNA]</scope>
    <source>
        <strain evidence="3 4">CBS 83171</strain>
    </source>
</reference>
<sequence length="808" mass="88093">MASISNPFSRLVSQDSPVAVARLAILEPSADPDSPIRLILTDAPLASTSYESISFDHEADATSKVLVDDAEQEIPKALEEALRIFRRREQPRKVWADLLVGRTVEERNAQGPFIRQILAHADKTLCWLGPDGDDAALTARAFDVIRDMANRYLQACLHVGLSQDTSISRATLQQMQGIRERLHDCPYDDLHSFDFALWKVIDSVLGAPYWASVHTIPDIVSAQLPIIVRGRSNIRWPNYVAASRGYPFFRAKFFGGVPMLPPVQKGFEMVFQIEIAARRKRLGQSVELFPMIQTARDCGAKDVRENVFAMLKIATPSARIQSHNQGPQPLPAIDYAKSAQQVFVEAARYTVLERQDLMLWFAECPPCQKLLKGLPSWVPDFGATFSKGRIVGSPNKGMRGWWDMLNPIKPLTVSEDGENPALHVQAYGLARIAHVSPVFDAGNLARLCYTEFEKLPPPEAWETQNQRNERFWRTLVLNSGGSEMEQTLADDTAPGPAVGDSFRSMMALERIMALLECTPLQLQSPSPELLARFQANPEAMSLVTMTGNGGIYESLLCSFALGRRFFRTEDGRFGMTTVEDVVAVDGNLSRERQRPSATNGTTKSPAAAAAAAAEGGSLVVVAATLARIMPTRNRRAAEAEPGPHDGRPHGESHAGRLSAVSDDKGPECRQPRIADGARRPSPMPGRDRAEDGGEGQAATTAAAAAAAGVKQGVRPGDLVTALVGGFFPYVLRPVVINQEQEQQPTEDATGGASSGSNPLTMADDATYEFVGDCYLYGAMDGEDFAVTSPTGGKFFTVDTTKIVDIRIV</sequence>
<feature type="region of interest" description="Disordered" evidence="1">
    <location>
        <begin position="632"/>
        <end position="699"/>
    </location>
</feature>
<feature type="compositionally biased region" description="Basic and acidic residues" evidence="1">
    <location>
        <begin position="635"/>
        <end position="654"/>
    </location>
</feature>
<feature type="region of interest" description="Disordered" evidence="1">
    <location>
        <begin position="586"/>
        <end position="605"/>
    </location>
</feature>
<dbReference type="InterPro" id="IPR052895">
    <property type="entry name" value="HetReg/Transcr_Mod"/>
</dbReference>
<feature type="compositionally biased region" description="Basic and acidic residues" evidence="1">
    <location>
        <begin position="661"/>
        <end position="678"/>
    </location>
</feature>
<dbReference type="PANTHER" id="PTHR24148">
    <property type="entry name" value="ANKYRIN REPEAT DOMAIN-CONTAINING PROTEIN 39 HOMOLOG-RELATED"/>
    <property type="match status" value="1"/>
</dbReference>